<evidence type="ECO:0000313" key="2">
    <source>
        <dbReference type="Proteomes" id="UP000295164"/>
    </source>
</evidence>
<comment type="caution">
    <text evidence="1">The sequence shown here is derived from an EMBL/GenBank/DDBJ whole genome shotgun (WGS) entry which is preliminary data.</text>
</comment>
<sequence>MKLEFLRDITAGGLFPLAEPHNLLRLFDFTPAEAAALALAIQTKLVGADSPLHLHALPFINPVNCTLDLEPSPNNRGIALPDDGRSFHCYLTRKAYDTMAHLVDHFANPGHRLSGYHWLYDAQPDKIGLLLSRKGTW</sequence>
<organism evidence="1 2">
    <name type="scientific">Flaviaesturariibacter aridisoli</name>
    <dbReference type="NCBI Taxonomy" id="2545761"/>
    <lineage>
        <taxon>Bacteria</taxon>
        <taxon>Pseudomonadati</taxon>
        <taxon>Bacteroidota</taxon>
        <taxon>Chitinophagia</taxon>
        <taxon>Chitinophagales</taxon>
        <taxon>Chitinophagaceae</taxon>
        <taxon>Flaviaestuariibacter</taxon>
    </lineage>
</organism>
<dbReference type="EMBL" id="SKFH01000033">
    <property type="protein sequence ID" value="TCZ67730.1"/>
    <property type="molecule type" value="Genomic_DNA"/>
</dbReference>
<dbReference type="AlphaFoldDB" id="A0A4R4E0P2"/>
<evidence type="ECO:0000313" key="1">
    <source>
        <dbReference type="EMBL" id="TCZ67730.1"/>
    </source>
</evidence>
<proteinExistence type="predicted"/>
<keyword evidence="2" id="KW-1185">Reference proteome</keyword>
<dbReference type="RefSeq" id="WP_131853350.1">
    <property type="nucleotide sequence ID" value="NZ_SKFH01000033.1"/>
</dbReference>
<gene>
    <name evidence="1" type="ORF">E0486_15325</name>
</gene>
<name>A0A4R4E0P2_9BACT</name>
<dbReference type="OrthoDB" id="1201356at2"/>
<protein>
    <submittedName>
        <fullName evidence="1">Uncharacterized protein</fullName>
    </submittedName>
</protein>
<reference evidence="1 2" key="1">
    <citation type="submission" date="2019-03" db="EMBL/GenBank/DDBJ databases">
        <authorList>
            <person name="Kim M.K.M."/>
        </authorList>
    </citation>
    <scope>NUCLEOTIDE SEQUENCE [LARGE SCALE GENOMIC DNA]</scope>
    <source>
        <strain evidence="1 2">17J68-15</strain>
    </source>
</reference>
<accession>A0A4R4E0P2</accession>
<dbReference type="Proteomes" id="UP000295164">
    <property type="component" value="Unassembled WGS sequence"/>
</dbReference>